<evidence type="ECO:0000313" key="2">
    <source>
        <dbReference type="Proteomes" id="UP000191112"/>
    </source>
</evidence>
<proteinExistence type="predicted"/>
<evidence type="ECO:0008006" key="3">
    <source>
        <dbReference type="Google" id="ProtNLM"/>
    </source>
</evidence>
<dbReference type="Proteomes" id="UP000191112">
    <property type="component" value="Unassembled WGS sequence"/>
</dbReference>
<sequence length="168" mass="18658">MKLESIFFLAVFSLGSLSCQKEENKIQNKIEQSDSIPSVKDVKIGTITVPDDKIGICCITEYYRKGKDHKDLIFMQTGAPDEKGWLNFLNIDGKQIEFYTKESSSGENDDENKFTIKLENDNYQVTIDAIIGEVSVESDSAQAHGIIKVTNKKTKATGSIEFEGGTSC</sequence>
<reference evidence="1 2" key="1">
    <citation type="submission" date="2017-02" db="EMBL/GenBank/DDBJ databases">
        <authorList>
            <person name="Peterson S.W."/>
        </authorList>
    </citation>
    <scope>NUCLEOTIDE SEQUENCE [LARGE SCALE GENOMIC DNA]</scope>
    <source>
        <strain evidence="1 2">DSM 22323</strain>
    </source>
</reference>
<gene>
    <name evidence="1" type="ORF">SAMN05660477_02292</name>
</gene>
<evidence type="ECO:0000313" key="1">
    <source>
        <dbReference type="EMBL" id="SKB99797.1"/>
    </source>
</evidence>
<dbReference type="OrthoDB" id="9850227at2"/>
<keyword evidence="2" id="KW-1185">Reference proteome</keyword>
<organism evidence="1 2">
    <name type="scientific">Soonwooa buanensis</name>
    <dbReference type="NCBI Taxonomy" id="619805"/>
    <lineage>
        <taxon>Bacteria</taxon>
        <taxon>Pseudomonadati</taxon>
        <taxon>Bacteroidota</taxon>
        <taxon>Flavobacteriia</taxon>
        <taxon>Flavobacteriales</taxon>
        <taxon>Weeksellaceae</taxon>
        <taxon>Chryseobacterium group</taxon>
        <taxon>Soonwooa</taxon>
    </lineage>
</organism>
<name>A0A1T5FUN1_9FLAO</name>
<dbReference type="RefSeq" id="WP_079667499.1">
    <property type="nucleotide sequence ID" value="NZ_FUYZ01000008.1"/>
</dbReference>
<dbReference type="PROSITE" id="PS51257">
    <property type="entry name" value="PROKAR_LIPOPROTEIN"/>
    <property type="match status" value="1"/>
</dbReference>
<dbReference type="EMBL" id="FUYZ01000008">
    <property type="protein sequence ID" value="SKB99797.1"/>
    <property type="molecule type" value="Genomic_DNA"/>
</dbReference>
<dbReference type="AlphaFoldDB" id="A0A1T5FUN1"/>
<protein>
    <recommendedName>
        <fullName evidence="3">Lipoprotein</fullName>
    </recommendedName>
</protein>
<accession>A0A1T5FUN1</accession>